<dbReference type="InterPro" id="IPR052516">
    <property type="entry name" value="N-heterocyclic_Hydroxylase"/>
</dbReference>
<comment type="caution">
    <text evidence="2">The sequence shown here is derived from an EMBL/GenBank/DDBJ whole genome shotgun (WGS) entry which is preliminary data.</text>
</comment>
<dbReference type="InterPro" id="IPR000674">
    <property type="entry name" value="Ald_Oxase/Xan_DH_a/b"/>
</dbReference>
<dbReference type="InterPro" id="IPR012368">
    <property type="entry name" value="OxRdtase_Mopterin-bd_su_IorB"/>
</dbReference>
<dbReference type="RefSeq" id="WP_163385062.1">
    <property type="nucleotide sequence ID" value="NZ_JAUFQS010000006.1"/>
</dbReference>
<dbReference type="EMBL" id="JAUFQS010000006">
    <property type="protein sequence ID" value="MDN3687667.1"/>
    <property type="molecule type" value="Genomic_DNA"/>
</dbReference>
<dbReference type="InterPro" id="IPR046867">
    <property type="entry name" value="AldOxase/xan_DH_MoCoBD2"/>
</dbReference>
<reference evidence="3" key="1">
    <citation type="journal article" date="2019" name="Int. J. Syst. Evol. Microbiol.">
        <title>The Global Catalogue of Microorganisms (GCM) 10K type strain sequencing project: providing services to taxonomists for standard genome sequencing and annotation.</title>
        <authorList>
            <consortium name="The Broad Institute Genomics Platform"/>
            <consortium name="The Broad Institute Genome Sequencing Center for Infectious Disease"/>
            <person name="Wu L."/>
            <person name="Ma J."/>
        </authorList>
    </citation>
    <scope>NUCLEOTIDE SEQUENCE [LARGE SCALE GENOMIC DNA]</scope>
    <source>
        <strain evidence="3">CECT 7706</strain>
    </source>
</reference>
<dbReference type="Pfam" id="PF02738">
    <property type="entry name" value="MoCoBD_1"/>
    <property type="match status" value="1"/>
</dbReference>
<dbReference type="PIRSF" id="PIRSF036389">
    <property type="entry name" value="IOR_B"/>
    <property type="match status" value="1"/>
</dbReference>
<keyword evidence="3" id="KW-1185">Reference proteome</keyword>
<protein>
    <submittedName>
        <fullName evidence="2">Molybdopterin-dependent oxidoreductase</fullName>
    </submittedName>
</protein>
<evidence type="ECO:0000313" key="2">
    <source>
        <dbReference type="EMBL" id="MDN3687667.1"/>
    </source>
</evidence>
<name>A0ABT8C6D8_9BACT</name>
<gene>
    <name evidence="2" type="ORF">QWZ15_07500</name>
</gene>
<organism evidence="2 3">
    <name type="scientific">Cyclobacterium jeungdonense</name>
    <dbReference type="NCBI Taxonomy" id="708087"/>
    <lineage>
        <taxon>Bacteria</taxon>
        <taxon>Pseudomonadati</taxon>
        <taxon>Bacteroidota</taxon>
        <taxon>Cytophagia</taxon>
        <taxon>Cytophagales</taxon>
        <taxon>Cyclobacteriaceae</taxon>
        <taxon>Cyclobacterium</taxon>
    </lineage>
</organism>
<evidence type="ECO:0000259" key="1">
    <source>
        <dbReference type="SMART" id="SM01008"/>
    </source>
</evidence>
<feature type="domain" description="Aldehyde oxidase/xanthine dehydrogenase a/b hammerhead" evidence="1">
    <location>
        <begin position="219"/>
        <end position="309"/>
    </location>
</feature>
<dbReference type="Gene3D" id="3.30.365.10">
    <property type="entry name" value="Aldehyde oxidase/xanthine dehydrogenase, molybdopterin binding domain"/>
    <property type="match status" value="4"/>
</dbReference>
<dbReference type="Pfam" id="PF20256">
    <property type="entry name" value="MoCoBD_2"/>
    <property type="match status" value="2"/>
</dbReference>
<dbReference type="Proteomes" id="UP001236663">
    <property type="component" value="Unassembled WGS sequence"/>
</dbReference>
<dbReference type="InterPro" id="IPR008274">
    <property type="entry name" value="AldOxase/xan_DH_MoCoBD1"/>
</dbReference>
<dbReference type="InterPro" id="IPR037165">
    <property type="entry name" value="AldOxase/xan_DH_Mopterin-bd_sf"/>
</dbReference>
<dbReference type="PANTHER" id="PTHR47495">
    <property type="entry name" value="ALDEHYDE DEHYDROGENASE"/>
    <property type="match status" value="1"/>
</dbReference>
<proteinExistence type="predicted"/>
<dbReference type="SMART" id="SM01008">
    <property type="entry name" value="Ald_Xan_dh_C"/>
    <property type="match status" value="1"/>
</dbReference>
<sequence>MIPKLPFLSKKAPADKSKLFIPGRRDFLKLSSLIGGGFVLGINFQCSGPKGEIVSFAPNAYLSIGSDNTVTIIAHRSEMGTGIRTTLPMIVADELGADWEAVKIQQAVGDEATYGDQNTDGSYSIRMFFEPMRRAGATARHMLVKAAAEEWNVDASGCDTRQGMVVHEASGQKVSFGDLVELLQQMPVPEIENLTLRKLDDYKLVGKSVPIYDVKDITEGKALFGADVDLPGQQIAVILRSPVVGGKIRTYNEENALKVPGVNKVVQISGNGVHPGLNKPLEGLAVIADHTWAAMKGREALEVDWELGENQDYQCATQMEAMIESTLQEGRLRRERGDVKKAFRSGGKTFEKTFRAPYYAHATIEPPTALADYKEDGSIEIWAPTQHPQWARDSVAEALEIDASQVKVNVTLLGGGFGRKSKPDYVVEAALLSKAIEKPVRVQWTREDDIHHDFYHSHSAQRIKASLDADGKLAAWNHHTVFPAIGGTSSADELHPSDGEMGLGCTDFPYDVPNIRIESHEAKAHTRVGWLRSVSNIHHAFAICSMLDEIAEDQGMDPVAYVLSLLGEDRKLAFSEEMKGAYPNYGEAIEEYPWDTARMKKVIERVAQESGWGSAETEGKTLGFAAHKSFLTYVACIVEVAEDESGKLIIPEVHYAVDCGIPVNTDRIRSQFEGGAQFATSLALSSAIQFENGRVIQNNFDGYQIIRMPQAPKKIFTHIIESTEKPTGVGEPPVPPFIPALCNALYKLKGKRIYELPVKEVFA</sequence>
<evidence type="ECO:0000313" key="3">
    <source>
        <dbReference type="Proteomes" id="UP001236663"/>
    </source>
</evidence>
<dbReference type="PANTHER" id="PTHR47495:SF3">
    <property type="entry name" value="BLR6219 PROTEIN"/>
    <property type="match status" value="1"/>
</dbReference>
<dbReference type="Gene3D" id="3.90.1170.50">
    <property type="entry name" value="Aldehyde oxidase/xanthine dehydrogenase, a/b hammerhead"/>
    <property type="match status" value="1"/>
</dbReference>
<dbReference type="SUPFAM" id="SSF56003">
    <property type="entry name" value="Molybdenum cofactor-binding domain"/>
    <property type="match status" value="2"/>
</dbReference>
<accession>A0ABT8C6D8</accession>